<evidence type="ECO:0000256" key="1">
    <source>
        <dbReference type="ARBA" id="ARBA00007665"/>
    </source>
</evidence>
<dbReference type="Gene3D" id="3.30.230.30">
    <property type="entry name" value="Impact, N-terminal domain"/>
    <property type="match status" value="1"/>
</dbReference>
<dbReference type="InterPro" id="IPR015796">
    <property type="entry name" value="Impact_YigZ-like"/>
</dbReference>
<dbReference type="PANTHER" id="PTHR16301:SF20">
    <property type="entry name" value="IMPACT FAMILY MEMBER YIGZ"/>
    <property type="match status" value="1"/>
</dbReference>
<dbReference type="InterPro" id="IPR001498">
    <property type="entry name" value="Impact_N"/>
</dbReference>
<comment type="similarity">
    <text evidence="1">Belongs to the IMPACT family.</text>
</comment>
<dbReference type="InterPro" id="IPR023582">
    <property type="entry name" value="Impact"/>
</dbReference>
<protein>
    <submittedName>
        <fullName evidence="3">IMPACT family member yvyE</fullName>
    </submittedName>
</protein>
<dbReference type="PANTHER" id="PTHR16301">
    <property type="entry name" value="IMPACT-RELATED"/>
    <property type="match status" value="1"/>
</dbReference>
<dbReference type="SUPFAM" id="SSF54211">
    <property type="entry name" value="Ribosomal protein S5 domain 2-like"/>
    <property type="match status" value="1"/>
</dbReference>
<dbReference type="GO" id="GO:0006446">
    <property type="term" value="P:regulation of translational initiation"/>
    <property type="evidence" value="ECO:0007669"/>
    <property type="project" value="TreeGrafter"/>
</dbReference>
<evidence type="ECO:0000259" key="2">
    <source>
        <dbReference type="Pfam" id="PF01205"/>
    </source>
</evidence>
<dbReference type="Gene3D" id="3.30.70.240">
    <property type="match status" value="1"/>
</dbReference>
<dbReference type="GO" id="GO:0005737">
    <property type="term" value="C:cytoplasm"/>
    <property type="evidence" value="ECO:0007669"/>
    <property type="project" value="TreeGrafter"/>
</dbReference>
<name>K6ZHP4_9ALTE</name>
<dbReference type="Pfam" id="PF01205">
    <property type="entry name" value="Impact_N"/>
    <property type="match status" value="1"/>
</dbReference>
<feature type="domain" description="Impact N-terminal" evidence="2">
    <location>
        <begin position="11"/>
        <end position="118"/>
    </location>
</feature>
<dbReference type="STRING" id="1129793.GPLA_4662"/>
<comment type="caution">
    <text evidence="3">The sequence shown here is derived from an EMBL/GenBank/DDBJ whole genome shotgun (WGS) entry which is preliminary data.</text>
</comment>
<dbReference type="NCBIfam" id="TIGR00257">
    <property type="entry name" value="IMPACT_YIGZ"/>
    <property type="match status" value="1"/>
</dbReference>
<dbReference type="Proteomes" id="UP000006322">
    <property type="component" value="Unassembled WGS sequence"/>
</dbReference>
<reference evidence="4" key="1">
    <citation type="journal article" date="2014" name="Environ. Microbiol.">
        <title>Comparative genomics of the marine bacterial genus Glaciecola reveals the high degree of genomic diversity and genomic characteristic for cold adaptation.</title>
        <authorList>
            <person name="Qin Q.L."/>
            <person name="Xie B.B."/>
            <person name="Yu Y."/>
            <person name="Shu Y.L."/>
            <person name="Rong J.C."/>
            <person name="Zhang Y.J."/>
            <person name="Zhao D.L."/>
            <person name="Chen X.L."/>
            <person name="Zhang X.Y."/>
            <person name="Chen B."/>
            <person name="Zhou B.C."/>
            <person name="Zhang Y.Z."/>
        </authorList>
    </citation>
    <scope>NUCLEOTIDE SEQUENCE [LARGE SCALE GENOMIC DNA]</scope>
    <source>
        <strain evidence="4">LMG 21857</strain>
    </source>
</reference>
<evidence type="ECO:0000313" key="4">
    <source>
        <dbReference type="Proteomes" id="UP000006322"/>
    </source>
</evidence>
<keyword evidence="4" id="KW-1185">Reference proteome</keyword>
<proteinExistence type="inferred from homology"/>
<accession>K6ZHP4</accession>
<gene>
    <name evidence="3" type="primary">yvyE</name>
    <name evidence="3" type="ORF">GPLA_4662</name>
</gene>
<sequence>MTPVTFEQEIKRSRFITQLVPTPGIASAKAFIQHVKDKHSGARHHCWGFVAGAPSDPMQLGFSDDGEPNGTAGKPILAQLQGSKIGEITAVVTRYSGGIKLGTGGLVRAYGGGVKHALALLTTKERVAKQTIAIDYEYALQGFIDSLIREFSLIVESSEFAVNVSLIMTVDAKDAAELIQKTELVVDGQLSIKRITHV</sequence>
<dbReference type="InterPro" id="IPR036956">
    <property type="entry name" value="Impact_N_sf"/>
</dbReference>
<dbReference type="AlphaFoldDB" id="K6ZHP4"/>
<evidence type="ECO:0000313" key="3">
    <source>
        <dbReference type="EMBL" id="GAC35536.1"/>
    </source>
</evidence>
<organism evidence="3 4">
    <name type="scientific">Paraglaciecola polaris LMG 21857</name>
    <dbReference type="NCBI Taxonomy" id="1129793"/>
    <lineage>
        <taxon>Bacteria</taxon>
        <taxon>Pseudomonadati</taxon>
        <taxon>Pseudomonadota</taxon>
        <taxon>Gammaproteobacteria</taxon>
        <taxon>Alteromonadales</taxon>
        <taxon>Alteromonadaceae</taxon>
        <taxon>Paraglaciecola</taxon>
    </lineage>
</organism>
<dbReference type="EMBL" id="BAER01000140">
    <property type="protein sequence ID" value="GAC35536.1"/>
    <property type="molecule type" value="Genomic_DNA"/>
</dbReference>
<dbReference type="InterPro" id="IPR020568">
    <property type="entry name" value="Ribosomal_Su5_D2-typ_SF"/>
</dbReference>